<sequence length="129" mass="14741">MDSISHGDVMKSIPTAVEDEFDNSSQNGREMRIKKMSLILESPFTNPKKRRKLHNVNAFDPFRELDPAKADDLKNWLVNVPDKGDCGIYAIKFIELLSAELDVKLMSDAMIESWRKKLAAEVFAMHFDP</sequence>
<evidence type="ECO:0000256" key="2">
    <source>
        <dbReference type="ARBA" id="ARBA00022801"/>
    </source>
</evidence>
<reference evidence="4 5" key="1">
    <citation type="submission" date="2019-12" db="EMBL/GenBank/DDBJ databases">
        <authorList>
            <person name="Alioto T."/>
            <person name="Alioto T."/>
            <person name="Gomez Garrido J."/>
        </authorList>
    </citation>
    <scope>NUCLEOTIDE SEQUENCE [LARGE SCALE GENOMIC DNA]</scope>
</reference>
<protein>
    <submittedName>
        <fullName evidence="4">Sentrin-specific protease 1-like</fullName>
    </submittedName>
</protein>
<dbReference type="Pfam" id="PF02902">
    <property type="entry name" value="Peptidase_C48"/>
    <property type="match status" value="1"/>
</dbReference>
<dbReference type="OrthoDB" id="1680482at2759"/>
<dbReference type="InterPro" id="IPR003653">
    <property type="entry name" value="Peptidase_C48_C"/>
</dbReference>
<dbReference type="Proteomes" id="UP000594638">
    <property type="component" value="Unassembled WGS sequence"/>
</dbReference>
<dbReference type="GO" id="GO:0008234">
    <property type="term" value="F:cysteine-type peptidase activity"/>
    <property type="evidence" value="ECO:0007669"/>
    <property type="project" value="InterPro"/>
</dbReference>
<dbReference type="GO" id="GO:0006508">
    <property type="term" value="P:proteolysis"/>
    <property type="evidence" value="ECO:0007669"/>
    <property type="project" value="UniProtKB-KW"/>
</dbReference>
<evidence type="ECO:0000259" key="3">
    <source>
        <dbReference type="Pfam" id="PF02902"/>
    </source>
</evidence>
<feature type="domain" description="Ubiquitin-like protease family profile" evidence="3">
    <location>
        <begin position="79"/>
        <end position="125"/>
    </location>
</feature>
<organism evidence="4 5">
    <name type="scientific">Olea europaea subsp. europaea</name>
    <dbReference type="NCBI Taxonomy" id="158383"/>
    <lineage>
        <taxon>Eukaryota</taxon>
        <taxon>Viridiplantae</taxon>
        <taxon>Streptophyta</taxon>
        <taxon>Embryophyta</taxon>
        <taxon>Tracheophyta</taxon>
        <taxon>Spermatophyta</taxon>
        <taxon>Magnoliopsida</taxon>
        <taxon>eudicotyledons</taxon>
        <taxon>Gunneridae</taxon>
        <taxon>Pentapetalae</taxon>
        <taxon>asterids</taxon>
        <taxon>lamiids</taxon>
        <taxon>Lamiales</taxon>
        <taxon>Oleaceae</taxon>
        <taxon>Oleeae</taxon>
        <taxon>Olea</taxon>
    </lineage>
</organism>
<evidence type="ECO:0000313" key="5">
    <source>
        <dbReference type="Proteomes" id="UP000594638"/>
    </source>
</evidence>
<dbReference type="Gramene" id="OE9A027539T1">
    <property type="protein sequence ID" value="OE9A027539C1"/>
    <property type="gene ID" value="OE9A027539"/>
</dbReference>
<evidence type="ECO:0000313" key="4">
    <source>
        <dbReference type="EMBL" id="CAA3012248.1"/>
    </source>
</evidence>
<dbReference type="EMBL" id="CACTIH010007394">
    <property type="protein sequence ID" value="CAA3012248.1"/>
    <property type="molecule type" value="Genomic_DNA"/>
</dbReference>
<keyword evidence="5" id="KW-1185">Reference proteome</keyword>
<gene>
    <name evidence="4" type="ORF">OLEA9_A027539</name>
</gene>
<comment type="caution">
    <text evidence="4">The sequence shown here is derived from an EMBL/GenBank/DDBJ whole genome shotgun (WGS) entry which is preliminary data.</text>
</comment>
<keyword evidence="1 4" id="KW-0645">Protease</keyword>
<proteinExistence type="predicted"/>
<name>A0A8S0U0X8_OLEEU</name>
<keyword evidence="2" id="KW-0378">Hydrolase</keyword>
<evidence type="ECO:0000256" key="1">
    <source>
        <dbReference type="ARBA" id="ARBA00022670"/>
    </source>
</evidence>
<dbReference type="Gene3D" id="3.40.395.10">
    <property type="entry name" value="Adenoviral Proteinase, Chain A"/>
    <property type="match status" value="1"/>
</dbReference>
<dbReference type="AlphaFoldDB" id="A0A8S0U0X8"/>
<accession>A0A8S0U0X8</accession>